<dbReference type="InterPro" id="IPR019579">
    <property type="entry name" value="FAM161A/B"/>
</dbReference>
<name>A0A6T7T4F3_9CRYP</name>
<feature type="coiled-coil region" evidence="3">
    <location>
        <begin position="78"/>
        <end position="105"/>
    </location>
</feature>
<dbReference type="PANTHER" id="PTHR21501">
    <property type="entry name" value="PROTEIN FAM-161"/>
    <property type="match status" value="1"/>
</dbReference>
<protein>
    <submittedName>
        <fullName evidence="5">Uncharacterized protein</fullName>
    </submittedName>
</protein>
<feature type="region of interest" description="Disordered" evidence="4">
    <location>
        <begin position="446"/>
        <end position="506"/>
    </location>
</feature>
<dbReference type="Pfam" id="PF10595">
    <property type="entry name" value="FAM161A_B"/>
    <property type="match status" value="2"/>
</dbReference>
<proteinExistence type="inferred from homology"/>
<dbReference type="GO" id="GO:0044782">
    <property type="term" value="P:cilium organization"/>
    <property type="evidence" value="ECO:0007669"/>
    <property type="project" value="TreeGrafter"/>
</dbReference>
<comment type="similarity">
    <text evidence="1">Belongs to the FAM161 family.</text>
</comment>
<evidence type="ECO:0000313" key="6">
    <source>
        <dbReference type="EMBL" id="CAD8504023.1"/>
    </source>
</evidence>
<evidence type="ECO:0000256" key="3">
    <source>
        <dbReference type="SAM" id="Coils"/>
    </source>
</evidence>
<gene>
    <name evidence="5" type="ORF">HPHI1048_LOCUS21294</name>
    <name evidence="6" type="ORF">HPHI1048_LOCUS21295</name>
</gene>
<keyword evidence="2 3" id="KW-0175">Coiled coil</keyword>
<evidence type="ECO:0000313" key="5">
    <source>
        <dbReference type="EMBL" id="CAD8504021.1"/>
    </source>
</evidence>
<dbReference type="GO" id="GO:0005929">
    <property type="term" value="C:cilium"/>
    <property type="evidence" value="ECO:0007669"/>
    <property type="project" value="TreeGrafter"/>
</dbReference>
<evidence type="ECO:0000256" key="4">
    <source>
        <dbReference type="SAM" id="MobiDB-lite"/>
    </source>
</evidence>
<feature type="region of interest" description="Disordered" evidence="4">
    <location>
        <begin position="124"/>
        <end position="225"/>
    </location>
</feature>
<evidence type="ECO:0000256" key="2">
    <source>
        <dbReference type="ARBA" id="ARBA00023054"/>
    </source>
</evidence>
<evidence type="ECO:0000256" key="1">
    <source>
        <dbReference type="ARBA" id="ARBA00006663"/>
    </source>
</evidence>
<sequence length="799" mass="93791">MRQFRLADEEELLYHQVSRNVPISHKSKSFSARTRSRSSVPNRTAARISARAQVDDIIASEGEINPRIEQQIDEEIDLSRISRLREMNKKRIQELERKLQMLQGLDGTGNDDSATSIYVPSHYEEPSMQEEQNAQVDVSKEQSSTEEQTDHDRPVSSPDSRARAQSPGWRRSPEERSKGQGGYTSDPGRSSMRRHEADGAESDTGGARASVMRAVHRSKSARQSRTMLEPFSFETRIKKPSIIQTRFEKEMIEREELERIEYSKQFVPRPIPRSTREKRFLQMQIQKMKRSQEIREESKEKLKVDQRPFRFWLRAQEEAENAHKKVERKIDNLRLNLLDYGVGEARVRQIERDAWSSVQTDFTEAEQEERRILKLRIKSKRKLTEQEEERLRVLDAEFDKKKNSRAYCEELSRRLSDELQKQETKFRSVPVPRALKETEWRKIQEQQEDERKYRKKDREQRILSQSSLPPRMQKYQEEFGNRDAKRRSGGEGITAEHTFHPAPPKIVPDFKQLQEAFKEELKARKERNLASMTKSELKPFILRSEWVKFQAFAKFRQKYEALRVSKAIPEGKLKALGLTSASNQWQLIEALIDRNQGANARDAAGLTESEIRDFHILHTSVLKIKEDIDEDLKKLHEERWPFKSTRLPEPPAPIPAANTSVKQPCRTKADNLRRQAIQKAREEREQEKKRKEEEARKAVMRRQKRWGMKERVLNALAQGEEERKEKKKARAEEMEKDRIAFNNTTKEWQEKLKGQYKRAGERGLLMHSVARRLRAEATKKFKEYLLDNGMSDLALEVLG</sequence>
<dbReference type="EMBL" id="HBEO01031411">
    <property type="protein sequence ID" value="CAD8504023.1"/>
    <property type="molecule type" value="Transcribed_RNA"/>
</dbReference>
<dbReference type="PANTHER" id="PTHR21501:SF1">
    <property type="entry name" value="PROTEIN FAM-161"/>
    <property type="match status" value="1"/>
</dbReference>
<feature type="compositionally biased region" description="Polar residues" evidence="4">
    <location>
        <begin position="129"/>
        <end position="146"/>
    </location>
</feature>
<organism evidence="5">
    <name type="scientific">Hanusia phi</name>
    <dbReference type="NCBI Taxonomy" id="3032"/>
    <lineage>
        <taxon>Eukaryota</taxon>
        <taxon>Cryptophyceae</taxon>
        <taxon>Pyrenomonadales</taxon>
        <taxon>Geminigeraceae</taxon>
        <taxon>Hanusia</taxon>
    </lineage>
</organism>
<feature type="coiled-coil region" evidence="3">
    <location>
        <begin position="669"/>
        <end position="744"/>
    </location>
</feature>
<feature type="region of interest" description="Disordered" evidence="4">
    <location>
        <begin position="643"/>
        <end position="666"/>
    </location>
</feature>
<dbReference type="AlphaFoldDB" id="A0A6T7T4F3"/>
<accession>A0A6T7T4F3</accession>
<feature type="compositionally biased region" description="Basic and acidic residues" evidence="4">
    <location>
        <begin position="446"/>
        <end position="461"/>
    </location>
</feature>
<dbReference type="InterPro" id="IPR051655">
    <property type="entry name" value="FAM161"/>
</dbReference>
<feature type="compositionally biased region" description="Basic and acidic residues" evidence="4">
    <location>
        <begin position="474"/>
        <end position="489"/>
    </location>
</feature>
<dbReference type="GO" id="GO:0005856">
    <property type="term" value="C:cytoskeleton"/>
    <property type="evidence" value="ECO:0007669"/>
    <property type="project" value="UniProtKB-ARBA"/>
</dbReference>
<reference evidence="5" key="1">
    <citation type="submission" date="2021-01" db="EMBL/GenBank/DDBJ databases">
        <authorList>
            <person name="Corre E."/>
            <person name="Pelletier E."/>
            <person name="Niang G."/>
            <person name="Scheremetjew M."/>
            <person name="Finn R."/>
            <person name="Kale V."/>
            <person name="Holt S."/>
            <person name="Cochrane G."/>
            <person name="Meng A."/>
            <person name="Brown T."/>
            <person name="Cohen L."/>
        </authorList>
    </citation>
    <scope>NUCLEOTIDE SEQUENCE</scope>
    <source>
        <strain evidence="5">CCMP325</strain>
    </source>
</reference>
<dbReference type="EMBL" id="HBEO01031410">
    <property type="protein sequence ID" value="CAD8504021.1"/>
    <property type="molecule type" value="Transcribed_RNA"/>
</dbReference>